<evidence type="ECO:0000256" key="9">
    <source>
        <dbReference type="PROSITE-ProRule" id="PRU10141"/>
    </source>
</evidence>
<dbReference type="GO" id="GO:0005524">
    <property type="term" value="F:ATP binding"/>
    <property type="evidence" value="ECO:0007669"/>
    <property type="project" value="UniProtKB-UniRule"/>
</dbReference>
<sequence>MDQLKDTFYALTSCFCQQDATLKLNGRSFKIIKLLGEGGFSYVYLAQDLTSSRLFALKKIRCPLGSDSVRQALKEVEAYKRFRHPNIIRCLDSCVVQDPDGSKIIYLFLPFYQKGTCQDIITSNAVNGSHSTELDTLQLFLGTCLAVRAMHTYTPSRSSSAAADPSSSSSASVNDPSSYPPTSSMSRQATNTEDEDDGDEEDEGLVRAGEETEGQALIGGVEAIKGAVVQEREDSGLPGLGDSTVALGKLGTASGKKSGGANNGVEPWAHRDIKPANIMLTDDSRPILMDFGSALPARIPIPNRQIALLQQDLAAEHCSMPFRAPELFDVKTGITLDEKVDIWSLGATLFAMAYGTSPFETTQQSEHGGSIAMAVMNGKYDFPRSSEGRHSEGFRDLIRMMLKVDPKQRPDIHQVSHHLDRPSPSRRRADQKLRHSQVITSTEAVIARLR</sequence>
<dbReference type="PANTHER" id="PTHR45998">
    <property type="entry name" value="SERINE/THREONINE-PROTEIN KINASE 16"/>
    <property type="match status" value="1"/>
</dbReference>
<keyword evidence="4 9" id="KW-0547">Nucleotide-binding</keyword>
<feature type="compositionally biased region" description="Acidic residues" evidence="10">
    <location>
        <begin position="192"/>
        <end position="203"/>
    </location>
</feature>
<dbReference type="Gene3D" id="1.10.510.10">
    <property type="entry name" value="Transferase(Phosphotransferase) domain 1"/>
    <property type="match status" value="2"/>
</dbReference>
<dbReference type="EC" id="2.7.11.1" evidence="1"/>
<feature type="compositionally biased region" description="Low complexity" evidence="10">
    <location>
        <begin position="156"/>
        <end position="177"/>
    </location>
</feature>
<dbReference type="GO" id="GO:0006624">
    <property type="term" value="P:vacuolar protein processing"/>
    <property type="evidence" value="ECO:0007669"/>
    <property type="project" value="TreeGrafter"/>
</dbReference>
<evidence type="ECO:0000259" key="11">
    <source>
        <dbReference type="PROSITE" id="PS50011"/>
    </source>
</evidence>
<organism evidence="12 13">
    <name type="scientific">Microbotryum saponariae</name>
    <dbReference type="NCBI Taxonomy" id="289078"/>
    <lineage>
        <taxon>Eukaryota</taxon>
        <taxon>Fungi</taxon>
        <taxon>Dikarya</taxon>
        <taxon>Basidiomycota</taxon>
        <taxon>Pucciniomycotina</taxon>
        <taxon>Microbotryomycetes</taxon>
        <taxon>Microbotryales</taxon>
        <taxon>Microbotryaceae</taxon>
        <taxon>Microbotryum</taxon>
    </lineage>
</organism>
<evidence type="ECO:0000256" key="2">
    <source>
        <dbReference type="ARBA" id="ARBA00022527"/>
    </source>
</evidence>
<dbReference type="PROSITE" id="PS50011">
    <property type="entry name" value="PROTEIN_KINASE_DOM"/>
    <property type="match status" value="1"/>
</dbReference>
<dbReference type="GO" id="GO:0005773">
    <property type="term" value="C:vacuole"/>
    <property type="evidence" value="ECO:0007669"/>
    <property type="project" value="GOC"/>
</dbReference>
<feature type="binding site" evidence="9">
    <location>
        <position position="58"/>
    </location>
    <ligand>
        <name>ATP</name>
        <dbReference type="ChEBI" id="CHEBI:30616"/>
    </ligand>
</feature>
<dbReference type="InterPro" id="IPR011009">
    <property type="entry name" value="Kinase-like_dom_sf"/>
</dbReference>
<evidence type="ECO:0000256" key="1">
    <source>
        <dbReference type="ARBA" id="ARBA00012513"/>
    </source>
</evidence>
<dbReference type="OrthoDB" id="248923at2759"/>
<name>A0A2X0LDS6_9BASI</name>
<evidence type="ECO:0000256" key="6">
    <source>
        <dbReference type="ARBA" id="ARBA00022840"/>
    </source>
</evidence>
<comment type="catalytic activity">
    <reaction evidence="8">
        <text>L-seryl-[protein] + ATP = O-phospho-L-seryl-[protein] + ADP + H(+)</text>
        <dbReference type="Rhea" id="RHEA:17989"/>
        <dbReference type="Rhea" id="RHEA-COMP:9863"/>
        <dbReference type="Rhea" id="RHEA-COMP:11604"/>
        <dbReference type="ChEBI" id="CHEBI:15378"/>
        <dbReference type="ChEBI" id="CHEBI:29999"/>
        <dbReference type="ChEBI" id="CHEBI:30616"/>
        <dbReference type="ChEBI" id="CHEBI:83421"/>
        <dbReference type="ChEBI" id="CHEBI:456216"/>
        <dbReference type="EC" id="2.7.11.1"/>
    </reaction>
</comment>
<gene>
    <name evidence="12" type="ORF">BZ3500_MVSOF-1268-A1-R1_CHR11-1G03263</name>
</gene>
<dbReference type="InterPro" id="IPR017441">
    <property type="entry name" value="Protein_kinase_ATP_BS"/>
</dbReference>
<evidence type="ECO:0000256" key="4">
    <source>
        <dbReference type="ARBA" id="ARBA00022741"/>
    </source>
</evidence>
<feature type="region of interest" description="Disordered" evidence="10">
    <location>
        <begin position="409"/>
        <end position="435"/>
    </location>
</feature>
<evidence type="ECO:0000256" key="10">
    <source>
        <dbReference type="SAM" id="MobiDB-lite"/>
    </source>
</evidence>
<dbReference type="PANTHER" id="PTHR45998:SF2">
    <property type="entry name" value="SERINE_THREONINE-PROTEIN KINASE 16"/>
    <property type="match status" value="1"/>
</dbReference>
<feature type="domain" description="Protein kinase" evidence="11">
    <location>
        <begin position="29"/>
        <end position="421"/>
    </location>
</feature>
<evidence type="ECO:0000256" key="8">
    <source>
        <dbReference type="ARBA" id="ARBA00048679"/>
    </source>
</evidence>
<dbReference type="GO" id="GO:0005794">
    <property type="term" value="C:Golgi apparatus"/>
    <property type="evidence" value="ECO:0007669"/>
    <property type="project" value="TreeGrafter"/>
</dbReference>
<dbReference type="GO" id="GO:0032889">
    <property type="term" value="P:regulation of vacuole fusion, non-autophagic"/>
    <property type="evidence" value="ECO:0007669"/>
    <property type="project" value="TreeGrafter"/>
</dbReference>
<evidence type="ECO:0000256" key="5">
    <source>
        <dbReference type="ARBA" id="ARBA00022777"/>
    </source>
</evidence>
<dbReference type="EMBL" id="FMWP01000138">
    <property type="protein sequence ID" value="SDA03836.1"/>
    <property type="molecule type" value="Genomic_DNA"/>
</dbReference>
<comment type="catalytic activity">
    <reaction evidence="7">
        <text>L-threonyl-[protein] + ATP = O-phospho-L-threonyl-[protein] + ADP + H(+)</text>
        <dbReference type="Rhea" id="RHEA:46608"/>
        <dbReference type="Rhea" id="RHEA-COMP:11060"/>
        <dbReference type="Rhea" id="RHEA-COMP:11605"/>
        <dbReference type="ChEBI" id="CHEBI:15378"/>
        <dbReference type="ChEBI" id="CHEBI:30013"/>
        <dbReference type="ChEBI" id="CHEBI:30616"/>
        <dbReference type="ChEBI" id="CHEBI:61977"/>
        <dbReference type="ChEBI" id="CHEBI:456216"/>
        <dbReference type="EC" id="2.7.11.1"/>
    </reaction>
</comment>
<keyword evidence="13" id="KW-1185">Reference proteome</keyword>
<dbReference type="GO" id="GO:0004674">
    <property type="term" value="F:protein serine/threonine kinase activity"/>
    <property type="evidence" value="ECO:0007669"/>
    <property type="project" value="UniProtKB-KW"/>
</dbReference>
<evidence type="ECO:0000256" key="3">
    <source>
        <dbReference type="ARBA" id="ARBA00022679"/>
    </source>
</evidence>
<dbReference type="SUPFAM" id="SSF56112">
    <property type="entry name" value="Protein kinase-like (PK-like)"/>
    <property type="match status" value="2"/>
</dbReference>
<dbReference type="STRING" id="289078.A0A2X0LDS6"/>
<keyword evidence="6 9" id="KW-0067">ATP-binding</keyword>
<evidence type="ECO:0000313" key="12">
    <source>
        <dbReference type="EMBL" id="SDA03836.1"/>
    </source>
</evidence>
<dbReference type="InterPro" id="IPR000719">
    <property type="entry name" value="Prot_kinase_dom"/>
</dbReference>
<feature type="compositionally biased region" description="Basic and acidic residues" evidence="10">
    <location>
        <begin position="409"/>
        <end position="433"/>
    </location>
</feature>
<dbReference type="SMART" id="SM00220">
    <property type="entry name" value="S_TKc"/>
    <property type="match status" value="1"/>
</dbReference>
<dbReference type="InterPro" id="IPR052239">
    <property type="entry name" value="Ser/Thr-specific_kinases"/>
</dbReference>
<feature type="region of interest" description="Disordered" evidence="10">
    <location>
        <begin position="156"/>
        <end position="204"/>
    </location>
</feature>
<reference evidence="13" key="1">
    <citation type="submission" date="2016-10" db="EMBL/GenBank/DDBJ databases">
        <authorList>
            <person name="Jeantristanb JTB J.-T."/>
            <person name="Ricardo R."/>
        </authorList>
    </citation>
    <scope>NUCLEOTIDE SEQUENCE [LARGE SCALE GENOMIC DNA]</scope>
</reference>
<proteinExistence type="predicted"/>
<dbReference type="AlphaFoldDB" id="A0A2X0LDS6"/>
<keyword evidence="3" id="KW-0808">Transferase</keyword>
<accession>A0A2X0LDS6</accession>
<evidence type="ECO:0000313" key="13">
    <source>
        <dbReference type="Proteomes" id="UP000249723"/>
    </source>
</evidence>
<evidence type="ECO:0000256" key="7">
    <source>
        <dbReference type="ARBA" id="ARBA00047899"/>
    </source>
</evidence>
<keyword evidence="2" id="KW-0723">Serine/threonine-protein kinase</keyword>
<dbReference type="PROSITE" id="PS00107">
    <property type="entry name" value="PROTEIN_KINASE_ATP"/>
    <property type="match status" value="1"/>
</dbReference>
<keyword evidence="5" id="KW-0418">Kinase</keyword>
<dbReference type="Pfam" id="PF00069">
    <property type="entry name" value="Pkinase"/>
    <property type="match status" value="2"/>
</dbReference>
<dbReference type="Proteomes" id="UP000249723">
    <property type="component" value="Unassembled WGS sequence"/>
</dbReference>
<protein>
    <recommendedName>
        <fullName evidence="1">non-specific serine/threonine protein kinase</fullName>
        <ecNumber evidence="1">2.7.11.1</ecNumber>
    </recommendedName>
</protein>
<feature type="compositionally biased region" description="Polar residues" evidence="10">
    <location>
        <begin position="181"/>
        <end position="191"/>
    </location>
</feature>